<proteinExistence type="predicted"/>
<dbReference type="EMBL" id="WTPW01001573">
    <property type="protein sequence ID" value="KAF0428040.1"/>
    <property type="molecule type" value="Genomic_DNA"/>
</dbReference>
<evidence type="ECO:0000256" key="1">
    <source>
        <dbReference type="SAM" id="Coils"/>
    </source>
</evidence>
<name>A0A8H3X7B0_GIGMA</name>
<comment type="caution">
    <text evidence="2">The sequence shown here is derived from an EMBL/GenBank/DDBJ whole genome shotgun (WGS) entry which is preliminary data.</text>
</comment>
<evidence type="ECO:0000313" key="3">
    <source>
        <dbReference type="Proteomes" id="UP000439903"/>
    </source>
</evidence>
<organism evidence="2 3">
    <name type="scientific">Gigaspora margarita</name>
    <dbReference type="NCBI Taxonomy" id="4874"/>
    <lineage>
        <taxon>Eukaryota</taxon>
        <taxon>Fungi</taxon>
        <taxon>Fungi incertae sedis</taxon>
        <taxon>Mucoromycota</taxon>
        <taxon>Glomeromycotina</taxon>
        <taxon>Glomeromycetes</taxon>
        <taxon>Diversisporales</taxon>
        <taxon>Gigasporaceae</taxon>
        <taxon>Gigaspora</taxon>
    </lineage>
</organism>
<evidence type="ECO:0000313" key="2">
    <source>
        <dbReference type="EMBL" id="KAF0428040.1"/>
    </source>
</evidence>
<dbReference type="AlphaFoldDB" id="A0A8H3X7B0"/>
<protein>
    <submittedName>
        <fullName evidence="2">Uncharacterized protein</fullName>
    </submittedName>
</protein>
<dbReference type="Proteomes" id="UP000439903">
    <property type="component" value="Unassembled WGS sequence"/>
</dbReference>
<reference evidence="2 3" key="1">
    <citation type="journal article" date="2019" name="Environ. Microbiol.">
        <title>At the nexus of three kingdoms: the genome of the mycorrhizal fungus Gigaspora margarita provides insights into plant, endobacterial and fungal interactions.</title>
        <authorList>
            <person name="Venice F."/>
            <person name="Ghignone S."/>
            <person name="Salvioli di Fossalunga A."/>
            <person name="Amselem J."/>
            <person name="Novero M."/>
            <person name="Xianan X."/>
            <person name="Sedzielewska Toro K."/>
            <person name="Morin E."/>
            <person name="Lipzen A."/>
            <person name="Grigoriev I.V."/>
            <person name="Henrissat B."/>
            <person name="Martin F.M."/>
            <person name="Bonfante P."/>
        </authorList>
    </citation>
    <scope>NUCLEOTIDE SEQUENCE [LARGE SCALE GENOMIC DNA]</scope>
    <source>
        <strain evidence="2 3">BEG34</strain>
    </source>
</reference>
<dbReference type="OrthoDB" id="2441342at2759"/>
<sequence length="227" mass="26431">MKESDDLNIAKDSIEQCIKLFSDCIQLKTDESVIKSHIKNIIKFRLEFLDLAEKSVDHCTKLLCYIVNLKAVISFIDDKTIHEENIIEELKSLSNETKDYEANLQALSEQIMKIINEFLNINDDFKSHIDKIKLKEAKKRFGITQPYQIIPDIAVSLTKFKLYWDEQRTTLSRILRNINNTGKGNRVNRLNIKVIGHLLENLKSSIFYYNYAISGTLTYEKMINTSF</sequence>
<gene>
    <name evidence="2" type="ORF">F8M41_005921</name>
</gene>
<feature type="coiled-coil region" evidence="1">
    <location>
        <begin position="83"/>
        <end position="117"/>
    </location>
</feature>
<accession>A0A8H3X7B0</accession>
<keyword evidence="1" id="KW-0175">Coiled coil</keyword>
<keyword evidence="3" id="KW-1185">Reference proteome</keyword>